<dbReference type="GO" id="GO:1990380">
    <property type="term" value="F:K48-linked deubiquitinase activity"/>
    <property type="evidence" value="ECO:0007669"/>
    <property type="project" value="InterPro"/>
</dbReference>
<dbReference type="GO" id="GO:0006508">
    <property type="term" value="P:proteolysis"/>
    <property type="evidence" value="ECO:0007669"/>
    <property type="project" value="UniProtKB-KW"/>
</dbReference>
<dbReference type="SMART" id="SM01174">
    <property type="entry name" value="DUF4205"/>
    <property type="match status" value="1"/>
</dbReference>
<feature type="compositionally biased region" description="Acidic residues" evidence="2">
    <location>
        <begin position="1"/>
        <end position="10"/>
    </location>
</feature>
<dbReference type="EMBL" id="CM000786">
    <property type="protein sequence ID" value="AQK43662.1"/>
    <property type="molecule type" value="Genomic_DNA"/>
</dbReference>
<dbReference type="GO" id="GO:0004843">
    <property type="term" value="F:cysteine-type deubiquitinase activity"/>
    <property type="evidence" value="ECO:0007669"/>
    <property type="project" value="UniProtKB-EC"/>
</dbReference>
<dbReference type="ExpressionAtlas" id="A0A1D6J6W6">
    <property type="expression patterns" value="baseline and differential"/>
</dbReference>
<evidence type="ECO:0000256" key="2">
    <source>
        <dbReference type="SAM" id="MobiDB-lite"/>
    </source>
</evidence>
<accession>A0A1D6J6W6</accession>
<dbReference type="AlphaFoldDB" id="A0A1D6J6W6"/>
<feature type="region of interest" description="Disordered" evidence="2">
    <location>
        <begin position="86"/>
        <end position="123"/>
    </location>
</feature>
<comment type="similarity">
    <text evidence="1">Belongs to the MINDY deubiquitinase family. FAM188 subfamily.</text>
</comment>
<gene>
    <name evidence="4" type="ORF">ZEAMMB73_Zm00001d025397</name>
</gene>
<dbReference type="SMART" id="SM00726">
    <property type="entry name" value="UIM"/>
    <property type="match status" value="1"/>
</dbReference>
<dbReference type="Pfam" id="PF13898">
    <property type="entry name" value="MINDY-3_4_CD"/>
    <property type="match status" value="1"/>
</dbReference>
<evidence type="ECO:0000313" key="4">
    <source>
        <dbReference type="EMBL" id="AQK43662.1"/>
    </source>
</evidence>
<sequence>MGDREEDEELQMALRMSLQGSPPAQPEPKRSKPPPPAAESPEAEARRKQRELMAAAAEKRRRGAASPASVSVARSLLQPVVVESAPAPEVTKEQVEEPEQAGVSMEEAKEVEEEEEEEKGEELPPDVAENLWAMVFGRGVSKAVLAQWSNQGIRFSSDPETTMGLVQHEGGPCGVLATVQAYVLKYLLFFSDDLSNPEISNPLYTLGQRRFYQSSFAAGDDFSSLTDDRKTRALVHAMVEILFLCGTGKRAVVASVARANRGKIDAALEDLSVESAVDLQKVLKTSTFTSRKDAFNTLLANIPLFQSRLGAMLFLISALLSRGLEDIQADRDDPSQPLVTAPFGHASQ</sequence>
<name>A0A1D6J6W6_MAIZE</name>
<protein>
    <submittedName>
        <fullName evidence="4">Ubiquitin interaction motif-containing protein</fullName>
    </submittedName>
</protein>
<dbReference type="InterPro" id="IPR003903">
    <property type="entry name" value="UIM_dom"/>
</dbReference>
<feature type="region of interest" description="Disordered" evidence="2">
    <location>
        <begin position="1"/>
        <end position="72"/>
    </location>
</feature>
<evidence type="ECO:0000259" key="3">
    <source>
        <dbReference type="SMART" id="SM01174"/>
    </source>
</evidence>
<organism evidence="4">
    <name type="scientific">Zea mays</name>
    <name type="common">Maize</name>
    <dbReference type="NCBI Taxonomy" id="4577"/>
    <lineage>
        <taxon>Eukaryota</taxon>
        <taxon>Viridiplantae</taxon>
        <taxon>Streptophyta</taxon>
        <taxon>Embryophyta</taxon>
        <taxon>Tracheophyta</taxon>
        <taxon>Spermatophyta</taxon>
        <taxon>Magnoliopsida</taxon>
        <taxon>Liliopsida</taxon>
        <taxon>Poales</taxon>
        <taxon>Poaceae</taxon>
        <taxon>PACMAD clade</taxon>
        <taxon>Panicoideae</taxon>
        <taxon>Andropogonodae</taxon>
        <taxon>Andropogoneae</taxon>
        <taxon>Tripsacinae</taxon>
        <taxon>Zea</taxon>
    </lineage>
</organism>
<dbReference type="InterPro" id="IPR039785">
    <property type="entry name" value="MINY3/4"/>
</dbReference>
<dbReference type="OMA" id="VLQTKWP"/>
<feature type="compositionally biased region" description="Acidic residues" evidence="2">
    <location>
        <begin position="109"/>
        <end position="123"/>
    </location>
</feature>
<proteinExistence type="inferred from homology"/>
<feature type="domain" description="Deubiquitinating enzyme MINDY-3/4 conserved" evidence="3">
    <location>
        <begin position="132"/>
        <end position="348"/>
    </location>
</feature>
<dbReference type="GO" id="GO:0071108">
    <property type="term" value="P:protein K48-linked deubiquitination"/>
    <property type="evidence" value="ECO:0007669"/>
    <property type="project" value="InterPro"/>
</dbReference>
<dbReference type="InterPro" id="IPR025257">
    <property type="entry name" value="MINDY-3/4_CD"/>
</dbReference>
<dbReference type="PANTHER" id="PTHR12473:SF8">
    <property type="entry name" value="UBIQUITIN CARBOXYL-TERMINAL HYDROLASE MINDY-4-RELATED"/>
    <property type="match status" value="1"/>
</dbReference>
<evidence type="ECO:0000256" key="1">
    <source>
        <dbReference type="ARBA" id="ARBA00011074"/>
    </source>
</evidence>
<dbReference type="PROSITE" id="PS50330">
    <property type="entry name" value="UIM"/>
    <property type="match status" value="1"/>
</dbReference>
<reference evidence="4" key="1">
    <citation type="submission" date="2015-12" db="EMBL/GenBank/DDBJ databases">
        <title>Update maize B73 reference genome by single molecule sequencing technologies.</title>
        <authorList>
            <consortium name="Maize Genome Sequencing Project"/>
            <person name="Ware D."/>
        </authorList>
    </citation>
    <scope>NUCLEOTIDE SEQUENCE</scope>
    <source>
        <tissue evidence="4">Seedling</tissue>
    </source>
</reference>
<dbReference type="PANTHER" id="PTHR12473">
    <property type="entry name" value="UBIQUITIN CARBOXYL-TERMINAL HYDROLASE MINDY-4-RELATED"/>
    <property type="match status" value="1"/>
</dbReference>